<dbReference type="InterPro" id="IPR014757">
    <property type="entry name" value="Tscrpt_reg_IclR_C"/>
</dbReference>
<dbReference type="SMART" id="SM00346">
    <property type="entry name" value="HTH_ICLR"/>
    <property type="match status" value="1"/>
</dbReference>
<protein>
    <submittedName>
        <fullName evidence="6">IclR family transcriptional regulator</fullName>
    </submittedName>
</protein>
<dbReference type="InterPro" id="IPR029016">
    <property type="entry name" value="GAF-like_dom_sf"/>
</dbReference>
<dbReference type="InterPro" id="IPR005471">
    <property type="entry name" value="Tscrpt_reg_IclR_N"/>
</dbReference>
<dbReference type="Gene3D" id="3.30.450.40">
    <property type="match status" value="1"/>
</dbReference>
<dbReference type="AlphaFoldDB" id="A0A9Q9DCE5"/>
<accession>A0A9Q9DCE5</accession>
<dbReference type="PANTHER" id="PTHR30136">
    <property type="entry name" value="HELIX-TURN-HELIX TRANSCRIPTIONAL REGULATOR, ICLR FAMILY"/>
    <property type="match status" value="1"/>
</dbReference>
<dbReference type="Pfam" id="PF09339">
    <property type="entry name" value="HTH_IclR"/>
    <property type="match status" value="1"/>
</dbReference>
<proteinExistence type="predicted"/>
<dbReference type="Proteomes" id="UP001055460">
    <property type="component" value="Plasmid pA"/>
</dbReference>
<keyword evidence="1" id="KW-0805">Transcription regulation</keyword>
<keyword evidence="2" id="KW-0238">DNA-binding</keyword>
<dbReference type="Gene3D" id="1.10.10.10">
    <property type="entry name" value="Winged helix-like DNA-binding domain superfamily/Winged helix DNA-binding domain"/>
    <property type="match status" value="1"/>
</dbReference>
<dbReference type="GO" id="GO:0045892">
    <property type="term" value="P:negative regulation of DNA-templated transcription"/>
    <property type="evidence" value="ECO:0007669"/>
    <property type="project" value="TreeGrafter"/>
</dbReference>
<evidence type="ECO:0000313" key="6">
    <source>
        <dbReference type="EMBL" id="USJ26111.1"/>
    </source>
</evidence>
<reference evidence="6" key="1">
    <citation type="submission" date="2022-06" db="EMBL/GenBank/DDBJ databases">
        <title>Physiological and biochemical characterization and genomic elucidation of a strain of the genus Ensifer adhaerens M8 that combines arsenic oxidation and chromium reduction.</title>
        <authorList>
            <person name="Li X."/>
            <person name="Yu c."/>
        </authorList>
    </citation>
    <scope>NUCLEOTIDE SEQUENCE</scope>
    <source>
        <strain evidence="6">M8</strain>
        <plasmid evidence="6">pA</plasmid>
    </source>
</reference>
<dbReference type="PROSITE" id="PS51078">
    <property type="entry name" value="ICLR_ED"/>
    <property type="match status" value="1"/>
</dbReference>
<dbReference type="GO" id="GO:0003700">
    <property type="term" value="F:DNA-binding transcription factor activity"/>
    <property type="evidence" value="ECO:0007669"/>
    <property type="project" value="TreeGrafter"/>
</dbReference>
<dbReference type="SUPFAM" id="SSF46785">
    <property type="entry name" value="Winged helix' DNA-binding domain"/>
    <property type="match status" value="1"/>
</dbReference>
<evidence type="ECO:0000256" key="2">
    <source>
        <dbReference type="ARBA" id="ARBA00023125"/>
    </source>
</evidence>
<dbReference type="SUPFAM" id="SSF55781">
    <property type="entry name" value="GAF domain-like"/>
    <property type="match status" value="1"/>
</dbReference>
<dbReference type="InterPro" id="IPR036388">
    <property type="entry name" value="WH-like_DNA-bd_sf"/>
</dbReference>
<evidence type="ECO:0000259" key="5">
    <source>
        <dbReference type="PROSITE" id="PS51078"/>
    </source>
</evidence>
<dbReference type="PANTHER" id="PTHR30136:SF8">
    <property type="entry name" value="TRANSCRIPTIONAL REGULATORY PROTEIN"/>
    <property type="match status" value="1"/>
</dbReference>
<sequence>MSTIGKALTLLDAISRLEKEAGLSDIARHCGLDKATARRFLVELEKHGFVEQDVETRRYRLGGAPVRLARIREARFPYLSVATPFARELASLAGETVHLSEYAAGRLSTIHVEDSQRAHRVIVDVGSILPFHATASGLGFLAFCPQKEIDAALSAPLQAFTDHTLTDPAALRQTLGETLRRGYSICHHGLETGVVSVAAPIRAPGTTPVGAIAIAAPATRADKETVEQMGRAAMAAARRISERLFGLEQVAADPLARRAG</sequence>
<dbReference type="InterPro" id="IPR050707">
    <property type="entry name" value="HTH_MetabolicPath_Reg"/>
</dbReference>
<dbReference type="PROSITE" id="PS51077">
    <property type="entry name" value="HTH_ICLR"/>
    <property type="match status" value="1"/>
</dbReference>
<dbReference type="InterPro" id="IPR036390">
    <property type="entry name" value="WH_DNA-bd_sf"/>
</dbReference>
<dbReference type="RefSeq" id="WP_060517815.1">
    <property type="nucleotide sequence ID" value="NZ_CAXURO020000002.1"/>
</dbReference>
<geneLocation type="plasmid" evidence="6 7">
    <name>pA</name>
</geneLocation>
<gene>
    <name evidence="6" type="ORF">NE863_27055</name>
</gene>
<feature type="domain" description="HTH iclR-type" evidence="4">
    <location>
        <begin position="1"/>
        <end position="63"/>
    </location>
</feature>
<organism evidence="6 7">
    <name type="scientific">Ensifer adhaerens</name>
    <name type="common">Sinorhizobium morelense</name>
    <dbReference type="NCBI Taxonomy" id="106592"/>
    <lineage>
        <taxon>Bacteria</taxon>
        <taxon>Pseudomonadati</taxon>
        <taxon>Pseudomonadota</taxon>
        <taxon>Alphaproteobacteria</taxon>
        <taxon>Hyphomicrobiales</taxon>
        <taxon>Rhizobiaceae</taxon>
        <taxon>Sinorhizobium/Ensifer group</taxon>
        <taxon>Ensifer</taxon>
    </lineage>
</organism>
<evidence type="ECO:0000259" key="4">
    <source>
        <dbReference type="PROSITE" id="PS51077"/>
    </source>
</evidence>
<dbReference type="GO" id="GO:0003677">
    <property type="term" value="F:DNA binding"/>
    <property type="evidence" value="ECO:0007669"/>
    <property type="project" value="UniProtKB-KW"/>
</dbReference>
<keyword evidence="6" id="KW-0614">Plasmid</keyword>
<dbReference type="Pfam" id="PF01614">
    <property type="entry name" value="IclR_C"/>
    <property type="match status" value="1"/>
</dbReference>
<dbReference type="EMBL" id="CP098808">
    <property type="protein sequence ID" value="USJ26111.1"/>
    <property type="molecule type" value="Genomic_DNA"/>
</dbReference>
<feature type="domain" description="IclR-ED" evidence="5">
    <location>
        <begin position="64"/>
        <end position="246"/>
    </location>
</feature>
<evidence type="ECO:0000313" key="7">
    <source>
        <dbReference type="Proteomes" id="UP001055460"/>
    </source>
</evidence>
<evidence type="ECO:0000256" key="3">
    <source>
        <dbReference type="ARBA" id="ARBA00023163"/>
    </source>
</evidence>
<name>A0A9Q9DCE5_ENSAD</name>
<evidence type="ECO:0000256" key="1">
    <source>
        <dbReference type="ARBA" id="ARBA00023015"/>
    </source>
</evidence>
<keyword evidence="3" id="KW-0804">Transcription</keyword>